<dbReference type="Proteomes" id="UP000658258">
    <property type="component" value="Unassembled WGS sequence"/>
</dbReference>
<sequence>MTSRRIPESELILNPNGRIYHLNLEPDMVADTIVVVGDPERVPKVSRYFDKIDLQINNRELVTHTGFLGGKRVSVISSGMGTDNVELLMTELDALVNVDFQTRTVRKELRQLKIVRVGTSGCMQPDIPLDTLLVSRAALGLDSLMSFYERITSEEQQITENKIQRVLELPFKPYIAEGSEVLFDLFKSTMYTGVTVTAPGFYAPQGREIRLRPKLPGFLETLAKTDTPWGRFTNFEMETAGYYAMAQLLGHEMISLNALIANRAQGTFSAQAEKTTQKLIELTLDKLSSF</sequence>
<dbReference type="InterPro" id="IPR000845">
    <property type="entry name" value="Nucleoside_phosphorylase_d"/>
</dbReference>
<dbReference type="Gene3D" id="3.40.50.1580">
    <property type="entry name" value="Nucleoside phosphorylase domain"/>
    <property type="match status" value="1"/>
</dbReference>
<dbReference type="PANTHER" id="PTHR43691">
    <property type="entry name" value="URIDINE PHOSPHORYLASE"/>
    <property type="match status" value="1"/>
</dbReference>
<name>A0ABQ3I987_9BACT</name>
<dbReference type="SUPFAM" id="SSF53167">
    <property type="entry name" value="Purine and uridine phosphorylases"/>
    <property type="match status" value="1"/>
</dbReference>
<gene>
    <name evidence="2" type="primary">udp</name>
    <name evidence="2" type="ORF">GCM10011340_15950</name>
</gene>
<feature type="domain" description="Nucleoside phosphorylase" evidence="1">
    <location>
        <begin position="33"/>
        <end position="274"/>
    </location>
</feature>
<organism evidence="2 3">
    <name type="scientific">Roseivirga thermotolerans</name>
    <dbReference type="NCBI Taxonomy" id="1758176"/>
    <lineage>
        <taxon>Bacteria</taxon>
        <taxon>Pseudomonadati</taxon>
        <taxon>Bacteroidota</taxon>
        <taxon>Cytophagia</taxon>
        <taxon>Cytophagales</taxon>
        <taxon>Roseivirgaceae</taxon>
        <taxon>Roseivirga</taxon>
    </lineage>
</organism>
<evidence type="ECO:0000259" key="1">
    <source>
        <dbReference type="Pfam" id="PF01048"/>
    </source>
</evidence>
<evidence type="ECO:0000313" key="3">
    <source>
        <dbReference type="Proteomes" id="UP000658258"/>
    </source>
</evidence>
<dbReference type="InterPro" id="IPR035994">
    <property type="entry name" value="Nucleoside_phosphorylase_sf"/>
</dbReference>
<proteinExistence type="predicted"/>
<dbReference type="CDD" id="cd00436">
    <property type="entry name" value="UP_TbUP-like"/>
    <property type="match status" value="1"/>
</dbReference>
<protein>
    <submittedName>
        <fullName evidence="2">Phosphorylase</fullName>
    </submittedName>
</protein>
<accession>A0ABQ3I987</accession>
<dbReference type="RefSeq" id="WP_189629704.1">
    <property type="nucleotide sequence ID" value="NZ_BNAG01000002.1"/>
</dbReference>
<dbReference type="Pfam" id="PF01048">
    <property type="entry name" value="PNP_UDP_1"/>
    <property type="match status" value="1"/>
</dbReference>
<reference evidence="3" key="1">
    <citation type="journal article" date="2019" name="Int. J. Syst. Evol. Microbiol.">
        <title>The Global Catalogue of Microorganisms (GCM) 10K type strain sequencing project: providing services to taxonomists for standard genome sequencing and annotation.</title>
        <authorList>
            <consortium name="The Broad Institute Genomics Platform"/>
            <consortium name="The Broad Institute Genome Sequencing Center for Infectious Disease"/>
            <person name="Wu L."/>
            <person name="Ma J."/>
        </authorList>
    </citation>
    <scope>NUCLEOTIDE SEQUENCE [LARGE SCALE GENOMIC DNA]</scope>
    <source>
        <strain evidence="3">CGMCC 1.15111</strain>
    </source>
</reference>
<comment type="caution">
    <text evidence="2">The sequence shown here is derived from an EMBL/GenBank/DDBJ whole genome shotgun (WGS) entry which is preliminary data.</text>
</comment>
<dbReference type="EMBL" id="BNAG01000002">
    <property type="protein sequence ID" value="GHE61705.1"/>
    <property type="molecule type" value="Genomic_DNA"/>
</dbReference>
<dbReference type="PANTHER" id="PTHR43691:SF15">
    <property type="entry name" value="PHOSPHORYLASE, PUTATIVE-RELATED"/>
    <property type="match status" value="1"/>
</dbReference>
<evidence type="ECO:0000313" key="2">
    <source>
        <dbReference type="EMBL" id="GHE61705.1"/>
    </source>
</evidence>
<keyword evidence="3" id="KW-1185">Reference proteome</keyword>